<name>A0A4R6IHH7_9SPHI</name>
<comment type="function">
    <text evidence="17">Large subunit of the glutamine-dependent carbamoyl phosphate synthetase (CPSase). CPSase catalyzes the formation of carbamoyl phosphate from the ammonia moiety of glutamine, carbonate, and phosphate donated by ATP, constituting the first step of 2 biosynthetic pathways, one leading to arginine and/or urea and the other to pyrimidine nucleotides. The large subunit (synthetase) binds the substrates ammonia (free or transferred from glutamine from the small subunit), hydrogencarbonate and ATP and carries out an ATP-coupled ligase reaction, activating hydrogencarbonate by forming carboxy phosphate which reacts with ammonia to form carbamoyl phosphate.</text>
</comment>
<evidence type="ECO:0000256" key="9">
    <source>
        <dbReference type="ARBA" id="ARBA00022737"/>
    </source>
</evidence>
<comment type="pathway">
    <text evidence="2">Pyrimidine metabolism; UMP biosynthesis via de novo pathway; (S)-dihydroorotate from bicarbonate: step 1/3.</text>
</comment>
<dbReference type="Pfam" id="PF25596">
    <property type="entry name" value="CPSase_L_D1"/>
    <property type="match status" value="2"/>
</dbReference>
<comment type="catalytic activity">
    <reaction evidence="16">
        <text>hydrogencarbonate + L-glutamine + 2 ATP + H2O = carbamoyl phosphate + L-glutamate + 2 ADP + phosphate + 2 H(+)</text>
        <dbReference type="Rhea" id="RHEA:18633"/>
        <dbReference type="ChEBI" id="CHEBI:15377"/>
        <dbReference type="ChEBI" id="CHEBI:15378"/>
        <dbReference type="ChEBI" id="CHEBI:17544"/>
        <dbReference type="ChEBI" id="CHEBI:29985"/>
        <dbReference type="ChEBI" id="CHEBI:30616"/>
        <dbReference type="ChEBI" id="CHEBI:43474"/>
        <dbReference type="ChEBI" id="CHEBI:58228"/>
        <dbReference type="ChEBI" id="CHEBI:58359"/>
        <dbReference type="ChEBI" id="CHEBI:456216"/>
        <dbReference type="EC" id="6.3.5.5"/>
    </reaction>
</comment>
<keyword evidence="9" id="KW-0677">Repeat</keyword>
<dbReference type="PANTHER" id="PTHR11405:SF53">
    <property type="entry name" value="CARBAMOYL-PHOSPHATE SYNTHASE [AMMONIA], MITOCHONDRIAL"/>
    <property type="match status" value="1"/>
</dbReference>
<keyword evidence="22" id="KW-1185">Reference proteome</keyword>
<organism evidence="21 22">
    <name type="scientific">Pedobacter duraquae</name>
    <dbReference type="NCBI Taxonomy" id="425511"/>
    <lineage>
        <taxon>Bacteria</taxon>
        <taxon>Pseudomonadati</taxon>
        <taxon>Bacteroidota</taxon>
        <taxon>Sphingobacteriia</taxon>
        <taxon>Sphingobacteriales</taxon>
        <taxon>Sphingobacteriaceae</taxon>
        <taxon>Pedobacter</taxon>
    </lineage>
</organism>
<dbReference type="SUPFAM" id="SSF48108">
    <property type="entry name" value="Carbamoyl phosphate synthetase, large subunit connection domain"/>
    <property type="match status" value="1"/>
</dbReference>
<dbReference type="GO" id="GO:0046872">
    <property type="term" value="F:metal ion binding"/>
    <property type="evidence" value="ECO:0007669"/>
    <property type="project" value="UniProtKB-KW"/>
</dbReference>
<protein>
    <submittedName>
        <fullName evidence="21">Carbamoyl-phosphate synthase large subunit</fullName>
    </submittedName>
</protein>
<dbReference type="EMBL" id="SNWM01000003">
    <property type="protein sequence ID" value="TDO21398.1"/>
    <property type="molecule type" value="Genomic_DNA"/>
</dbReference>
<dbReference type="AlphaFoldDB" id="A0A4R6IHH7"/>
<proteinExistence type="inferred from homology"/>
<dbReference type="InterPro" id="IPR013815">
    <property type="entry name" value="ATP_grasp_subdomain_1"/>
</dbReference>
<evidence type="ECO:0000256" key="12">
    <source>
        <dbReference type="ARBA" id="ARBA00022842"/>
    </source>
</evidence>
<reference evidence="21 22" key="1">
    <citation type="submission" date="2019-03" db="EMBL/GenBank/DDBJ databases">
        <title>Genomic Encyclopedia of Archaeal and Bacterial Type Strains, Phase II (KMG-II): from individual species to whole genera.</title>
        <authorList>
            <person name="Goeker M."/>
        </authorList>
    </citation>
    <scope>NUCLEOTIDE SEQUENCE [LARGE SCALE GENOMIC DNA]</scope>
    <source>
        <strain evidence="21 22">DSM 19034</strain>
    </source>
</reference>
<dbReference type="OrthoDB" id="9804197at2"/>
<dbReference type="GO" id="GO:0006526">
    <property type="term" value="P:L-arginine biosynthetic process"/>
    <property type="evidence" value="ECO:0007669"/>
    <property type="project" value="UniProtKB-KW"/>
</dbReference>
<dbReference type="PROSITE" id="PS00867">
    <property type="entry name" value="CPSASE_2"/>
    <property type="match status" value="1"/>
</dbReference>
<accession>A0A4R6IHH7</accession>
<evidence type="ECO:0000256" key="10">
    <source>
        <dbReference type="ARBA" id="ARBA00022741"/>
    </source>
</evidence>
<dbReference type="Gene3D" id="3.40.50.20">
    <property type="match status" value="2"/>
</dbReference>
<dbReference type="InterPro" id="IPR036897">
    <property type="entry name" value="CarbamoylP_synth_lsu_oligo_sf"/>
</dbReference>
<feature type="domain" description="ATP-grasp" evidence="20">
    <location>
        <begin position="676"/>
        <end position="867"/>
    </location>
</feature>
<comment type="cofactor">
    <cofactor evidence="1">
        <name>Mn(2+)</name>
        <dbReference type="ChEBI" id="CHEBI:29035"/>
    </cofactor>
</comment>
<evidence type="ECO:0000256" key="5">
    <source>
        <dbReference type="ARBA" id="ARBA00022571"/>
    </source>
</evidence>
<comment type="caution">
    <text evidence="21">The sequence shown here is derived from an EMBL/GenBank/DDBJ whole genome shotgun (WGS) entry which is preliminary data.</text>
</comment>
<keyword evidence="6" id="KW-0436">Ligase</keyword>
<dbReference type="FunFam" id="3.30.470.20:FF:000007">
    <property type="entry name" value="Carbamoyl-phosphate synthase large chain"/>
    <property type="match status" value="1"/>
</dbReference>
<evidence type="ECO:0000259" key="20">
    <source>
        <dbReference type="PROSITE" id="PS50975"/>
    </source>
</evidence>
<dbReference type="PROSITE" id="PS00866">
    <property type="entry name" value="CPSASE_1"/>
    <property type="match status" value="2"/>
</dbReference>
<dbReference type="InterPro" id="IPR005479">
    <property type="entry name" value="CPAse_ATP-bd"/>
</dbReference>
<dbReference type="GO" id="GO:0005524">
    <property type="term" value="F:ATP binding"/>
    <property type="evidence" value="ECO:0007669"/>
    <property type="project" value="UniProtKB-UniRule"/>
</dbReference>
<keyword evidence="13" id="KW-0665">Pyrimidine biosynthesis</keyword>
<evidence type="ECO:0000256" key="17">
    <source>
        <dbReference type="ARBA" id="ARBA00057223"/>
    </source>
</evidence>
<dbReference type="PROSITE" id="PS50975">
    <property type="entry name" value="ATP_GRASP"/>
    <property type="match status" value="2"/>
</dbReference>
<comment type="subunit">
    <text evidence="18">Composed of two chains; the small (or glutamine) chain promotes the hydrolysis of glutamine to ammonia, which is used by the large (or ammonia) chain to synthesize carbamoyl phosphate. Tetramer of heterodimers (alpha,beta)4.</text>
</comment>
<dbReference type="FunFam" id="3.30.470.20:FF:000026">
    <property type="entry name" value="Carbamoyl-phosphate synthase large chain"/>
    <property type="match status" value="1"/>
</dbReference>
<dbReference type="Pfam" id="PF02786">
    <property type="entry name" value="CPSase_L_D2"/>
    <property type="match status" value="2"/>
</dbReference>
<evidence type="ECO:0000256" key="13">
    <source>
        <dbReference type="ARBA" id="ARBA00022975"/>
    </source>
</evidence>
<evidence type="ECO:0000256" key="15">
    <source>
        <dbReference type="ARBA" id="ARBA00047359"/>
    </source>
</evidence>
<evidence type="ECO:0000256" key="14">
    <source>
        <dbReference type="ARBA" id="ARBA00023211"/>
    </source>
</evidence>
<keyword evidence="14" id="KW-0464">Manganese</keyword>
<dbReference type="InterPro" id="IPR005480">
    <property type="entry name" value="CPSase_lsu_oligo"/>
</dbReference>
<keyword evidence="12" id="KW-0460">Magnesium</keyword>
<dbReference type="InterPro" id="IPR011761">
    <property type="entry name" value="ATP-grasp"/>
</dbReference>
<evidence type="ECO:0000256" key="3">
    <source>
        <dbReference type="ARBA" id="ARBA00005077"/>
    </source>
</evidence>
<dbReference type="Proteomes" id="UP000295499">
    <property type="component" value="Unassembled WGS sequence"/>
</dbReference>
<dbReference type="Gene3D" id="3.30.470.20">
    <property type="entry name" value="ATP-grasp fold, B domain"/>
    <property type="match status" value="2"/>
</dbReference>
<dbReference type="Gene3D" id="1.10.1030.10">
    <property type="entry name" value="Carbamoyl-phosphate synthetase, large subunit oligomerisation domain"/>
    <property type="match status" value="1"/>
</dbReference>
<evidence type="ECO:0000256" key="18">
    <source>
        <dbReference type="ARBA" id="ARBA00062056"/>
    </source>
</evidence>
<dbReference type="Pfam" id="PF02787">
    <property type="entry name" value="CPSase_L_D3"/>
    <property type="match status" value="1"/>
</dbReference>
<evidence type="ECO:0000313" key="22">
    <source>
        <dbReference type="Proteomes" id="UP000295499"/>
    </source>
</evidence>
<dbReference type="RefSeq" id="WP_133555870.1">
    <property type="nucleotide sequence ID" value="NZ_SNWM01000003.1"/>
</dbReference>
<dbReference type="Gene3D" id="3.30.1490.20">
    <property type="entry name" value="ATP-grasp fold, A domain"/>
    <property type="match status" value="1"/>
</dbReference>
<evidence type="ECO:0000256" key="8">
    <source>
        <dbReference type="ARBA" id="ARBA00022723"/>
    </source>
</evidence>
<dbReference type="PRINTS" id="PR00098">
    <property type="entry name" value="CPSASE"/>
</dbReference>
<dbReference type="NCBIfam" id="TIGR01369">
    <property type="entry name" value="CPSaseII_lrg"/>
    <property type="match status" value="1"/>
</dbReference>
<keyword evidence="11 19" id="KW-0067">ATP-binding</keyword>
<dbReference type="InterPro" id="IPR058047">
    <property type="entry name" value="CPSase_preATP-grasp"/>
</dbReference>
<keyword evidence="8" id="KW-0479">Metal-binding</keyword>
<keyword evidence="7" id="KW-0028">Amino-acid biosynthesis</keyword>
<evidence type="ECO:0000256" key="2">
    <source>
        <dbReference type="ARBA" id="ARBA00004812"/>
    </source>
</evidence>
<dbReference type="GO" id="GO:0006541">
    <property type="term" value="P:glutamine metabolic process"/>
    <property type="evidence" value="ECO:0007669"/>
    <property type="project" value="TreeGrafter"/>
</dbReference>
<feature type="domain" description="ATP-grasp" evidence="20">
    <location>
        <begin position="133"/>
        <end position="328"/>
    </location>
</feature>
<evidence type="ECO:0000256" key="19">
    <source>
        <dbReference type="PROSITE-ProRule" id="PRU00409"/>
    </source>
</evidence>
<dbReference type="PANTHER" id="PTHR11405">
    <property type="entry name" value="CARBAMOYLTRANSFERASE FAMILY MEMBER"/>
    <property type="match status" value="1"/>
</dbReference>
<dbReference type="SUPFAM" id="SSF52440">
    <property type="entry name" value="PreATP-grasp domain"/>
    <property type="match status" value="2"/>
</dbReference>
<dbReference type="NCBIfam" id="NF009455">
    <property type="entry name" value="PRK12815.1"/>
    <property type="match status" value="1"/>
</dbReference>
<keyword evidence="10 19" id="KW-0547">Nucleotide-binding</keyword>
<evidence type="ECO:0000256" key="11">
    <source>
        <dbReference type="ARBA" id="ARBA00022840"/>
    </source>
</evidence>
<dbReference type="FunFam" id="1.10.1030.10:FF:000002">
    <property type="entry name" value="Carbamoyl-phosphate synthase large chain"/>
    <property type="match status" value="1"/>
</dbReference>
<evidence type="ECO:0000256" key="16">
    <source>
        <dbReference type="ARBA" id="ARBA00048816"/>
    </source>
</evidence>
<dbReference type="GO" id="GO:0006221">
    <property type="term" value="P:pyrimidine nucleotide biosynthetic process"/>
    <property type="evidence" value="ECO:0007669"/>
    <property type="project" value="UniProtKB-KW"/>
</dbReference>
<keyword evidence="5" id="KW-0055">Arginine biosynthesis</keyword>
<comment type="pathway">
    <text evidence="3">Amino-acid biosynthesis; L-arginine biosynthesis; carbamoyl phosphate from bicarbonate: step 1/1.</text>
</comment>
<comment type="catalytic activity">
    <reaction evidence="15">
        <text>hydrogencarbonate + NH4(+) + 2 ATP = carbamoyl phosphate + 2 ADP + phosphate + 2 H(+)</text>
        <dbReference type="Rhea" id="RHEA:18029"/>
        <dbReference type="ChEBI" id="CHEBI:15378"/>
        <dbReference type="ChEBI" id="CHEBI:17544"/>
        <dbReference type="ChEBI" id="CHEBI:28938"/>
        <dbReference type="ChEBI" id="CHEBI:30616"/>
        <dbReference type="ChEBI" id="CHEBI:43474"/>
        <dbReference type="ChEBI" id="CHEBI:58228"/>
        <dbReference type="ChEBI" id="CHEBI:456216"/>
        <dbReference type="EC" id="6.3.4.16"/>
    </reaction>
</comment>
<dbReference type="FunFam" id="3.40.50.20:FF:000001">
    <property type="entry name" value="Carbamoyl-phosphate synthase large chain"/>
    <property type="match status" value="2"/>
</dbReference>
<evidence type="ECO:0000256" key="4">
    <source>
        <dbReference type="ARBA" id="ARBA00009799"/>
    </source>
</evidence>
<dbReference type="SUPFAM" id="SSF56059">
    <property type="entry name" value="Glutathione synthetase ATP-binding domain-like"/>
    <property type="match status" value="2"/>
</dbReference>
<dbReference type="InterPro" id="IPR006275">
    <property type="entry name" value="CPSase_lsu"/>
</dbReference>
<dbReference type="SMART" id="SM01096">
    <property type="entry name" value="CPSase_L_D3"/>
    <property type="match status" value="1"/>
</dbReference>
<dbReference type="NCBIfam" id="NF003671">
    <property type="entry name" value="PRK05294.1"/>
    <property type="match status" value="1"/>
</dbReference>
<evidence type="ECO:0000256" key="1">
    <source>
        <dbReference type="ARBA" id="ARBA00001936"/>
    </source>
</evidence>
<evidence type="ECO:0000256" key="7">
    <source>
        <dbReference type="ARBA" id="ARBA00022605"/>
    </source>
</evidence>
<gene>
    <name evidence="21" type="ORF">CLV32_2503</name>
</gene>
<dbReference type="PROSITE" id="PS51257">
    <property type="entry name" value="PROKAR_LIPOPROTEIN"/>
    <property type="match status" value="1"/>
</dbReference>
<dbReference type="GO" id="GO:0004088">
    <property type="term" value="F:carbamoyl-phosphate synthase (glutamine-hydrolyzing) activity"/>
    <property type="evidence" value="ECO:0007669"/>
    <property type="project" value="UniProtKB-EC"/>
</dbReference>
<evidence type="ECO:0000256" key="6">
    <source>
        <dbReference type="ARBA" id="ARBA00022598"/>
    </source>
</evidence>
<dbReference type="InterPro" id="IPR005483">
    <property type="entry name" value="CPSase_dom"/>
</dbReference>
<dbReference type="GO" id="GO:0005737">
    <property type="term" value="C:cytoplasm"/>
    <property type="evidence" value="ECO:0007669"/>
    <property type="project" value="TreeGrafter"/>
</dbReference>
<comment type="similarity">
    <text evidence="4">Belongs to the CarB family.</text>
</comment>
<dbReference type="InterPro" id="IPR016185">
    <property type="entry name" value="PreATP-grasp_dom_sf"/>
</dbReference>
<sequence length="938" mass="104005">MPRDTSIRSVLIIGSGPIIIGQACEFDYSGSQAALSLKEEGIEVSIINSNPATIMTDKVIADHVYLRPLTVDSIEQILIERNIDAVLPTMGGQTALNLCKEAEERGVWAKHNVKVIGVDVAAIEKTENREAFRQLMVDIGVGVAPSKIANSYLEGKEAAQEIGYPLVIRPSYTLGGSGGGFVHKKEEFDAALKRGLEASPTHEVLVEQAVLGWKEYELELLRDSNDNVIIICSIENFDPMGIHTGDSITVAPAMTLSDRCYQDMRNQAIKMMRAIGTFAGGCNVQFSVNPDNDQIIAIEINPRVSRSSALASKATGYPIAKIASKLAIGYNLDEIENQITKTTSAYFEPTLDYVIVKIPRWNFDKFKGANMELGLQMKSVGEVMAIGRSFIEALQKACQSLEVGRAGLGADGKHNRSIDEIMHGLEHASWNRLFLIKDAMSMGVPLESIRKVTRIDKWFLAQIQDLVHLETELKRYSLNNIPKDFFFTLKQKGFSDIQIAYLLGNVTEDEVYERRKSLGIKRVYKMVDTCAAEFAAKTPYYYSTFEEENESHPSDKKKVIVLGSGPNRIGQGIEFDYSCVHGLLAAKESGFESIMINCNPETVSTDFNIADKLYFEPVFWEHVREIIELENPIGVIVQLGGQTALKMAEKLHQMGVKIIGTSYNDMDIAEDRGRFSDLLKELEIPYPKYGVAENAEEAIVVANEVGYPVLVRPSYVLGGQGMSIVINDEDLEKAVVKLLGDLPGNRVLIDHFLDRAEETESDSISDGDDVHIVGLMEHIEPAGIHSGDSSAVLPPFSLSDQVIADMEAYSKKIARALNVKGLLNIQFAVKDGKVYVIEANPRASRTVPFIAKAYDVPYINIAAKVMLGVNKLKDFTIVRKLEGYAIKEPVFSFDKFPEVTKELGPEMKSTGESIRFIKDLEDPYFRKLVKDKSMYLSK</sequence>
<dbReference type="GO" id="GO:0004087">
    <property type="term" value="F:carbamoyl-phosphate synthase (ammonia) activity"/>
    <property type="evidence" value="ECO:0007669"/>
    <property type="project" value="UniProtKB-EC"/>
</dbReference>
<evidence type="ECO:0000313" key="21">
    <source>
        <dbReference type="EMBL" id="TDO21398.1"/>
    </source>
</evidence>